<proteinExistence type="predicted"/>
<dbReference type="Gene3D" id="3.90.550.10">
    <property type="entry name" value="Spore Coat Polysaccharide Biosynthesis Protein SpsA, Chain A"/>
    <property type="match status" value="1"/>
</dbReference>
<keyword evidence="2" id="KW-0808">Transferase</keyword>
<name>C0EHT3_9FIRM</name>
<dbReference type="EC" id="2.4.-.-" evidence="2"/>
<protein>
    <submittedName>
        <fullName evidence="2">Glycosyltransferase, group 2 family protein</fullName>
        <ecNumber evidence="2">2.4.-.-</ecNumber>
    </submittedName>
</protein>
<dbReference type="STRING" id="537013.CLOSTMETH_03428"/>
<dbReference type="eggNOG" id="COG0463">
    <property type="taxonomic scope" value="Bacteria"/>
</dbReference>
<dbReference type="Gene3D" id="1.25.40.10">
    <property type="entry name" value="Tetratricopeptide repeat domain"/>
    <property type="match status" value="1"/>
</dbReference>
<dbReference type="SUPFAM" id="SSF48452">
    <property type="entry name" value="TPR-like"/>
    <property type="match status" value="1"/>
</dbReference>
<dbReference type="PANTHER" id="PTHR43630:SF2">
    <property type="entry name" value="GLYCOSYLTRANSFERASE"/>
    <property type="match status" value="1"/>
</dbReference>
<reference evidence="2 3" key="2">
    <citation type="submission" date="2009-02" db="EMBL/GenBank/DDBJ databases">
        <title>Draft genome sequence of Clostridium methylpentosum (DSM 5476).</title>
        <authorList>
            <person name="Sudarsanam P."/>
            <person name="Ley R."/>
            <person name="Guruge J."/>
            <person name="Turnbaugh P.J."/>
            <person name="Mahowald M."/>
            <person name="Liep D."/>
            <person name="Gordon J."/>
        </authorList>
    </citation>
    <scope>NUCLEOTIDE SEQUENCE [LARGE SCALE GENOMIC DNA]</scope>
    <source>
        <strain evidence="2 3">DSM 5476</strain>
    </source>
</reference>
<evidence type="ECO:0000313" key="3">
    <source>
        <dbReference type="Proteomes" id="UP000003340"/>
    </source>
</evidence>
<gene>
    <name evidence="2" type="ORF">CLOSTMETH_03428</name>
</gene>
<dbReference type="HOGENOM" id="CLU_023736_0_0_9"/>
<dbReference type="InterPro" id="IPR029044">
    <property type="entry name" value="Nucleotide-diphossugar_trans"/>
</dbReference>
<comment type="caution">
    <text evidence="2">The sequence shown here is derived from an EMBL/GenBank/DDBJ whole genome shotgun (WGS) entry which is preliminary data.</text>
</comment>
<dbReference type="InterPro" id="IPR011990">
    <property type="entry name" value="TPR-like_helical_dom_sf"/>
</dbReference>
<keyword evidence="2" id="KW-0328">Glycosyltransferase</keyword>
<sequence length="413" mass="47967">MKFLLQAFLKKVVKQLFTRAIPKQRAVGWNILTRFCIHCPIRGGMAMMTISLCMIVKNEEDVLARCLDCVQGIADEIVIVDTGSTDRTKEIAGEYTDKVYDFEWIDDFAAARNFSFSKASCDYILWLDADDVLFEEDRQRFVELKQTLSDSIDMVLMKYNIAFDSGGRPTFSYYRERLFKRSRNYRWVGRIHEVIEPSGSRIYSSIAVSHKKMHPNEPMRNLRIFEKMVAEGVELDPRQQYYYGRELMYNGRYRDSIKILEAFLEGGQGWIENCVGACGDIARCWYALGEERKALYSLLRSMEYDEPRAEFCCDLGSHFYDRGDYHTAIFWYELATTRTPKGENGGFEQPDCYGYRPFLQLCVCYDRLGEHEKAALYNEKAGILKPDDPAVAFNRSYFARLRAGAEKEEPNEV</sequence>
<evidence type="ECO:0000259" key="1">
    <source>
        <dbReference type="Pfam" id="PF00535"/>
    </source>
</evidence>
<keyword evidence="3" id="KW-1185">Reference proteome</keyword>
<dbReference type="GO" id="GO:0016757">
    <property type="term" value="F:glycosyltransferase activity"/>
    <property type="evidence" value="ECO:0007669"/>
    <property type="project" value="UniProtKB-KW"/>
</dbReference>
<reference evidence="2 3" key="1">
    <citation type="submission" date="2009-01" db="EMBL/GenBank/DDBJ databases">
        <authorList>
            <person name="Fulton L."/>
            <person name="Clifton S."/>
            <person name="Fulton B."/>
            <person name="Xu J."/>
            <person name="Minx P."/>
            <person name="Pepin K.H."/>
            <person name="Johnson M."/>
            <person name="Bhonagiri V."/>
            <person name="Nash W.E."/>
            <person name="Mardis E.R."/>
            <person name="Wilson R.K."/>
        </authorList>
    </citation>
    <scope>NUCLEOTIDE SEQUENCE [LARGE SCALE GENOMIC DNA]</scope>
    <source>
        <strain evidence="2 3">DSM 5476</strain>
    </source>
</reference>
<dbReference type="SUPFAM" id="SSF53448">
    <property type="entry name" value="Nucleotide-diphospho-sugar transferases"/>
    <property type="match status" value="1"/>
</dbReference>
<accession>C0EHT3</accession>
<dbReference type="PANTHER" id="PTHR43630">
    <property type="entry name" value="POLY-BETA-1,6-N-ACETYL-D-GLUCOSAMINE SYNTHASE"/>
    <property type="match status" value="1"/>
</dbReference>
<feature type="domain" description="Glycosyltransferase 2-like" evidence="1">
    <location>
        <begin position="51"/>
        <end position="186"/>
    </location>
</feature>
<evidence type="ECO:0000313" key="2">
    <source>
        <dbReference type="EMBL" id="EEG29013.1"/>
    </source>
</evidence>
<dbReference type="Pfam" id="PF00535">
    <property type="entry name" value="Glycos_transf_2"/>
    <property type="match status" value="1"/>
</dbReference>
<dbReference type="EMBL" id="ACEC01000119">
    <property type="protein sequence ID" value="EEG29013.1"/>
    <property type="molecule type" value="Genomic_DNA"/>
</dbReference>
<dbReference type="Proteomes" id="UP000003340">
    <property type="component" value="Unassembled WGS sequence"/>
</dbReference>
<dbReference type="InterPro" id="IPR001173">
    <property type="entry name" value="Glyco_trans_2-like"/>
</dbReference>
<dbReference type="AlphaFoldDB" id="C0EHT3"/>
<dbReference type="CDD" id="cd02511">
    <property type="entry name" value="Beta4Glucosyltransferase"/>
    <property type="match status" value="1"/>
</dbReference>
<organism evidence="2 3">
    <name type="scientific">[Clostridium] methylpentosum DSM 5476</name>
    <dbReference type="NCBI Taxonomy" id="537013"/>
    <lineage>
        <taxon>Bacteria</taxon>
        <taxon>Bacillati</taxon>
        <taxon>Bacillota</taxon>
        <taxon>Clostridia</taxon>
        <taxon>Eubacteriales</taxon>
        <taxon>Oscillospiraceae</taxon>
        <taxon>Oscillospiraceae incertae sedis</taxon>
    </lineage>
</organism>